<dbReference type="Gene3D" id="3.30.160.170">
    <property type="entry name" value="FlaG-like"/>
    <property type="match status" value="1"/>
</dbReference>
<dbReference type="InterPro" id="IPR005186">
    <property type="entry name" value="FlaG"/>
</dbReference>
<dbReference type="InterPro" id="IPR035924">
    <property type="entry name" value="FlaG-like_sf"/>
</dbReference>
<dbReference type="PANTHER" id="PTHR37166">
    <property type="entry name" value="PROTEIN FLAG"/>
    <property type="match status" value="1"/>
</dbReference>
<keyword evidence="3" id="KW-1185">Reference proteome</keyword>
<feature type="region of interest" description="Disordered" evidence="1">
    <location>
        <begin position="1"/>
        <end position="32"/>
    </location>
</feature>
<dbReference type="SUPFAM" id="SSF160214">
    <property type="entry name" value="FlaG-like"/>
    <property type="match status" value="1"/>
</dbReference>
<feature type="region of interest" description="Disordered" evidence="1">
    <location>
        <begin position="40"/>
        <end position="59"/>
    </location>
</feature>
<organism evidence="2 3">
    <name type="scientific">Spongiibacter pelagi</name>
    <dbReference type="NCBI Taxonomy" id="2760804"/>
    <lineage>
        <taxon>Bacteria</taxon>
        <taxon>Pseudomonadati</taxon>
        <taxon>Pseudomonadota</taxon>
        <taxon>Gammaproteobacteria</taxon>
        <taxon>Cellvibrionales</taxon>
        <taxon>Spongiibacteraceae</taxon>
        <taxon>Spongiibacter</taxon>
    </lineage>
</organism>
<keyword evidence="2" id="KW-0966">Cell projection</keyword>
<protein>
    <submittedName>
        <fullName evidence="2">Flagellar protein FlaG</fullName>
    </submittedName>
</protein>
<keyword evidence="2" id="KW-0282">Flagellum</keyword>
<dbReference type="EMBL" id="JACXLD010000002">
    <property type="protein sequence ID" value="MBD2858424.1"/>
    <property type="molecule type" value="Genomic_DNA"/>
</dbReference>
<accession>A0A927GWH2</accession>
<feature type="compositionally biased region" description="Polar residues" evidence="1">
    <location>
        <begin position="1"/>
        <end position="11"/>
    </location>
</feature>
<proteinExistence type="predicted"/>
<gene>
    <name evidence="2" type="ORF">IB286_05320</name>
</gene>
<keyword evidence="2" id="KW-0969">Cilium</keyword>
<sequence>MNVRIDNTQVGSMGRLSKAEEMNPANSSTFSVEKDLKLSSENRVHASQPSAPSVETRQQVDEMARAIIRVLDGETDDLESSSTISKLNELMRDRERDLEFLIDDSTGKNVLKVLHAQSQEVIRQFPSEEVLRVAEFIVTGKTGLLNDHA</sequence>
<dbReference type="Pfam" id="PF03646">
    <property type="entry name" value="FlaG"/>
    <property type="match status" value="1"/>
</dbReference>
<name>A0A927GWH2_9GAMM</name>
<evidence type="ECO:0000256" key="1">
    <source>
        <dbReference type="SAM" id="MobiDB-lite"/>
    </source>
</evidence>
<feature type="compositionally biased region" description="Polar residues" evidence="1">
    <location>
        <begin position="45"/>
        <end position="57"/>
    </location>
</feature>
<dbReference type="RefSeq" id="WP_190763239.1">
    <property type="nucleotide sequence ID" value="NZ_JACXLD010000002.1"/>
</dbReference>
<evidence type="ECO:0000313" key="3">
    <source>
        <dbReference type="Proteomes" id="UP000610558"/>
    </source>
</evidence>
<reference evidence="2" key="1">
    <citation type="submission" date="2020-09" db="EMBL/GenBank/DDBJ databases">
        <authorList>
            <person name="Yoon J.-W."/>
        </authorList>
    </citation>
    <scope>NUCLEOTIDE SEQUENCE</scope>
    <source>
        <strain evidence="2">KMU-158</strain>
    </source>
</reference>
<dbReference type="PANTHER" id="PTHR37166:SF1">
    <property type="entry name" value="PROTEIN FLAG"/>
    <property type="match status" value="1"/>
</dbReference>
<comment type="caution">
    <text evidence="2">The sequence shown here is derived from an EMBL/GenBank/DDBJ whole genome shotgun (WGS) entry which is preliminary data.</text>
</comment>
<dbReference type="AlphaFoldDB" id="A0A927GWH2"/>
<evidence type="ECO:0000313" key="2">
    <source>
        <dbReference type="EMBL" id="MBD2858424.1"/>
    </source>
</evidence>
<dbReference type="Proteomes" id="UP000610558">
    <property type="component" value="Unassembled WGS sequence"/>
</dbReference>